<evidence type="ECO:0000256" key="1">
    <source>
        <dbReference type="SAM" id="SignalP"/>
    </source>
</evidence>
<accession>A0ABY7EI24</accession>
<feature type="domain" description="EF-hand" evidence="2">
    <location>
        <begin position="158"/>
        <end position="184"/>
    </location>
</feature>
<evidence type="ECO:0000313" key="4">
    <source>
        <dbReference type="Proteomes" id="UP001164746"/>
    </source>
</evidence>
<dbReference type="Proteomes" id="UP001164746">
    <property type="component" value="Chromosome 7"/>
</dbReference>
<gene>
    <name evidence="3" type="ORF">MAR_034616</name>
</gene>
<evidence type="ECO:0000313" key="3">
    <source>
        <dbReference type="EMBL" id="WAR09540.1"/>
    </source>
</evidence>
<organism evidence="3 4">
    <name type="scientific">Mya arenaria</name>
    <name type="common">Soft-shell clam</name>
    <dbReference type="NCBI Taxonomy" id="6604"/>
    <lineage>
        <taxon>Eukaryota</taxon>
        <taxon>Metazoa</taxon>
        <taxon>Spiralia</taxon>
        <taxon>Lophotrochozoa</taxon>
        <taxon>Mollusca</taxon>
        <taxon>Bivalvia</taxon>
        <taxon>Autobranchia</taxon>
        <taxon>Heteroconchia</taxon>
        <taxon>Euheterodonta</taxon>
        <taxon>Imparidentia</taxon>
        <taxon>Neoheterodontei</taxon>
        <taxon>Myida</taxon>
        <taxon>Myoidea</taxon>
        <taxon>Myidae</taxon>
        <taxon>Mya</taxon>
    </lineage>
</organism>
<dbReference type="SUPFAM" id="SSF47473">
    <property type="entry name" value="EF-hand"/>
    <property type="match status" value="1"/>
</dbReference>
<dbReference type="EMBL" id="CP111018">
    <property type="protein sequence ID" value="WAR09540.1"/>
    <property type="molecule type" value="Genomic_DNA"/>
</dbReference>
<sequence length="222" mass="24921">MGNKLLFLLLVTVMCLTRGVVGVDDDGDHVGWRHDIDFDANEQGGHAGLDLYRRWLSGYRANVGGTAHTNGYWERRLGIGRDTPNGLSWNVGSTTNSRGYSRYEGDLSRTYDNGRFGIHGHVDSYGGVGIRGSWSHRWRRSVKDQRFNVTLMADPCDFDFYDHDKDGGISKKEMAAIFGDEAGAERLFDALDRESVDGVIVREEFAFAPKVINNCFQDSEEE</sequence>
<feature type="signal peptide" evidence="1">
    <location>
        <begin position="1"/>
        <end position="22"/>
    </location>
</feature>
<dbReference type="InterPro" id="IPR011992">
    <property type="entry name" value="EF-hand-dom_pair"/>
</dbReference>
<proteinExistence type="predicted"/>
<keyword evidence="4" id="KW-1185">Reference proteome</keyword>
<dbReference type="PROSITE" id="PS50222">
    <property type="entry name" value="EF_HAND_2"/>
    <property type="match status" value="1"/>
</dbReference>
<keyword evidence="1" id="KW-0732">Signal</keyword>
<protein>
    <recommendedName>
        <fullName evidence="2">EF-hand domain-containing protein</fullName>
    </recommendedName>
</protein>
<dbReference type="Gene3D" id="1.10.238.10">
    <property type="entry name" value="EF-hand"/>
    <property type="match status" value="1"/>
</dbReference>
<name>A0ABY7EI24_MYAAR</name>
<reference evidence="3" key="1">
    <citation type="submission" date="2022-11" db="EMBL/GenBank/DDBJ databases">
        <title>Centuries of genome instability and evolution in soft-shell clam transmissible cancer (bioRxiv).</title>
        <authorList>
            <person name="Hart S.F.M."/>
            <person name="Yonemitsu M.A."/>
            <person name="Giersch R.M."/>
            <person name="Beal B.F."/>
            <person name="Arriagada G."/>
            <person name="Davis B.W."/>
            <person name="Ostrander E.A."/>
            <person name="Goff S.P."/>
            <person name="Metzger M.J."/>
        </authorList>
    </citation>
    <scope>NUCLEOTIDE SEQUENCE</scope>
    <source>
        <strain evidence="3">MELC-2E11</strain>
        <tissue evidence="3">Siphon/mantle</tissue>
    </source>
</reference>
<evidence type="ECO:0000259" key="2">
    <source>
        <dbReference type="PROSITE" id="PS50222"/>
    </source>
</evidence>
<dbReference type="InterPro" id="IPR002048">
    <property type="entry name" value="EF_hand_dom"/>
</dbReference>
<feature type="chain" id="PRO_5047194702" description="EF-hand domain-containing protein" evidence="1">
    <location>
        <begin position="23"/>
        <end position="222"/>
    </location>
</feature>